<feature type="compositionally biased region" description="Polar residues" evidence="6">
    <location>
        <begin position="713"/>
        <end position="726"/>
    </location>
</feature>
<dbReference type="Proteomes" id="UP000789901">
    <property type="component" value="Unassembled WGS sequence"/>
</dbReference>
<name>A0ABN7UIY3_GIGMA</name>
<dbReference type="CDD" id="cd06183">
    <property type="entry name" value="cyt_b5_reduct_like"/>
    <property type="match status" value="1"/>
</dbReference>
<gene>
    <name evidence="10" type="ORF">GMARGA_LOCUS6328</name>
</gene>
<dbReference type="Gene3D" id="3.10.120.10">
    <property type="entry name" value="Cytochrome b5-like heme/steroid binding domain"/>
    <property type="match status" value="1"/>
</dbReference>
<keyword evidence="3" id="KW-0285">Flavoprotein</keyword>
<feature type="transmembrane region" description="Helical" evidence="7">
    <location>
        <begin position="102"/>
        <end position="122"/>
    </location>
</feature>
<keyword evidence="7" id="KW-0812">Transmembrane</keyword>
<organism evidence="10 11">
    <name type="scientific">Gigaspora margarita</name>
    <dbReference type="NCBI Taxonomy" id="4874"/>
    <lineage>
        <taxon>Eukaryota</taxon>
        <taxon>Fungi</taxon>
        <taxon>Fungi incertae sedis</taxon>
        <taxon>Mucoromycota</taxon>
        <taxon>Glomeromycotina</taxon>
        <taxon>Glomeromycetes</taxon>
        <taxon>Diversisporales</taxon>
        <taxon>Gigasporaceae</taxon>
        <taxon>Gigaspora</taxon>
    </lineage>
</organism>
<feature type="transmembrane region" description="Helical" evidence="7">
    <location>
        <begin position="181"/>
        <end position="201"/>
    </location>
</feature>
<feature type="transmembrane region" description="Helical" evidence="7">
    <location>
        <begin position="134"/>
        <end position="160"/>
    </location>
</feature>
<dbReference type="InterPro" id="IPR017927">
    <property type="entry name" value="FAD-bd_FR_type"/>
</dbReference>
<dbReference type="Pfam" id="PF00175">
    <property type="entry name" value="NAD_binding_1"/>
    <property type="match status" value="1"/>
</dbReference>
<dbReference type="InterPro" id="IPR001834">
    <property type="entry name" value="CBR-like"/>
</dbReference>
<evidence type="ECO:0000256" key="2">
    <source>
        <dbReference type="ARBA" id="ARBA00006105"/>
    </source>
</evidence>
<evidence type="ECO:0000256" key="3">
    <source>
        <dbReference type="ARBA" id="ARBA00022630"/>
    </source>
</evidence>
<keyword evidence="7" id="KW-0472">Membrane</keyword>
<dbReference type="SUPFAM" id="SSF52343">
    <property type="entry name" value="Ferredoxin reductase-like, C-terminal NADP-linked domain"/>
    <property type="match status" value="1"/>
</dbReference>
<keyword evidence="7" id="KW-1133">Transmembrane helix</keyword>
<comment type="similarity">
    <text evidence="2">Belongs to the flavoprotein pyridine nucleotide cytochrome reductase family.</text>
</comment>
<comment type="cofactor">
    <cofactor evidence="1">
        <name>FAD</name>
        <dbReference type="ChEBI" id="CHEBI:57692"/>
    </cofactor>
</comment>
<evidence type="ECO:0000259" key="9">
    <source>
        <dbReference type="PROSITE" id="PS51384"/>
    </source>
</evidence>
<evidence type="ECO:0000256" key="6">
    <source>
        <dbReference type="SAM" id="MobiDB-lite"/>
    </source>
</evidence>
<feature type="non-terminal residue" evidence="10">
    <location>
        <position position="1"/>
    </location>
</feature>
<dbReference type="PROSITE" id="PS50255">
    <property type="entry name" value="CYTOCHROME_B5_2"/>
    <property type="match status" value="1"/>
</dbReference>
<evidence type="ECO:0000256" key="4">
    <source>
        <dbReference type="ARBA" id="ARBA00022827"/>
    </source>
</evidence>
<dbReference type="Gene3D" id="3.40.50.80">
    <property type="entry name" value="Nucleotide-binding domain of ferredoxin-NADP reductase (FNR) module"/>
    <property type="match status" value="1"/>
</dbReference>
<dbReference type="EMBL" id="CAJVQB010002850">
    <property type="protein sequence ID" value="CAG8589300.1"/>
    <property type="molecule type" value="Genomic_DNA"/>
</dbReference>
<feature type="region of interest" description="Disordered" evidence="6">
    <location>
        <begin position="713"/>
        <end position="735"/>
    </location>
</feature>
<dbReference type="PANTHER" id="PTHR19370">
    <property type="entry name" value="NADH-CYTOCHROME B5 REDUCTASE"/>
    <property type="match status" value="1"/>
</dbReference>
<dbReference type="PROSITE" id="PS51384">
    <property type="entry name" value="FAD_FR"/>
    <property type="match status" value="1"/>
</dbReference>
<evidence type="ECO:0000256" key="1">
    <source>
        <dbReference type="ARBA" id="ARBA00001974"/>
    </source>
</evidence>
<evidence type="ECO:0000259" key="8">
    <source>
        <dbReference type="PROSITE" id="PS50255"/>
    </source>
</evidence>
<proteinExistence type="inferred from homology"/>
<feature type="domain" description="Cytochrome b5 heme-binding" evidence="8">
    <location>
        <begin position="236"/>
        <end position="296"/>
    </location>
</feature>
<comment type="caution">
    <text evidence="10">The sequence shown here is derived from an EMBL/GenBank/DDBJ whole genome shotgun (WGS) entry which is preliminary data.</text>
</comment>
<feature type="domain" description="FAD-binding FR-type" evidence="9">
    <location>
        <begin position="413"/>
        <end position="522"/>
    </location>
</feature>
<dbReference type="Pfam" id="PF00970">
    <property type="entry name" value="FAD_binding_6"/>
    <property type="match status" value="1"/>
</dbReference>
<sequence>PTLVPKFSMSNTKAVTVEFKRLLSPPGKKPITNGDTKYILAYNPNSDAFSYHQNNRLQYRVNFYSSEIGSASSTDHQRFDNQGCIDMESKHHHDQHLRVHRFIQLVGGISVSTFGAAAISTVEQIQTPHAWTGLVIYTLSFAELGLGLVAIWGQASVISVNKELILIAFLIASSDSFWWKFAYYCWIAIVIAMFIIFDFWWRVEGAFNQILCINDKPVVEKTLMHAHINSEDYINLPEFTWDEINERVQCGAYLVVCDGLVVDMRNFYSVHPGGSQILLSVIGTDITNDFYKSHTDKIVEDIDFSKALLIPKDTTSRNYSSVLAKHLERLRGRQISQKRMSVAKFIDNINVRYYSREPLAQHAHSRFAIQKMVTMVIGKVNEKVCEKVLVVPEDGSTCQNIERKSVEIDTKSIKFHRYKLTSKKMVNANFNYPVMSFTFSKVHQDGKVYTGKFLPGHYIEVQSRVNNQIVIRSYTPLEGCLSKSFIIFVKIYPRGLFSQHLNEQLIGYEIQARGPFDVCDRNRSYLTSTMIEPLSPAQKKIIFSPTKLYTPYSRLIGALPTAKTSLLNPDSPDGCWDELYMIAGIYLSGTWITPMLQLIKYYLEQSTKQKNDNDKYVTYKRMHLLFGNRKIEDVIDGELLEDIALSSRGQLTVTYCFSEPPPDWDGLRGRINKQIIIRWLNPIQSTFLLTPRKSQMNILPSHSIRHNINMQSQNSSPTLELQSPFMQPQPEETLKTSPNLQYISETTPPLSIESKGSIIQSEQPNDNQKYEDCIIEVGPNLEPVFSSKKSRSLAIDPDLANAGESYGLLQGKIIVSGPSGMLSTVEQVLLEMGFNEHNFIILH</sequence>
<dbReference type="PANTHER" id="PTHR19370:SF184">
    <property type="entry name" value="NADH-CYTOCHROME B5 REDUCTASE-LIKE"/>
    <property type="match status" value="1"/>
</dbReference>
<dbReference type="InterPro" id="IPR001433">
    <property type="entry name" value="OxRdtase_FAD/NAD-bd"/>
</dbReference>
<protein>
    <submittedName>
        <fullName evidence="10">12763_t:CDS:1</fullName>
    </submittedName>
</protein>
<dbReference type="Pfam" id="PF00173">
    <property type="entry name" value="Cyt-b5"/>
    <property type="match status" value="1"/>
</dbReference>
<evidence type="ECO:0000256" key="7">
    <source>
        <dbReference type="SAM" id="Phobius"/>
    </source>
</evidence>
<dbReference type="InterPro" id="IPR001199">
    <property type="entry name" value="Cyt_B5-like_heme/steroid-bd"/>
</dbReference>
<dbReference type="SUPFAM" id="SSF55856">
    <property type="entry name" value="Cytochrome b5-like heme/steroid binding domain"/>
    <property type="match status" value="1"/>
</dbReference>
<evidence type="ECO:0000313" key="10">
    <source>
        <dbReference type="EMBL" id="CAG8589300.1"/>
    </source>
</evidence>
<keyword evidence="5" id="KW-0560">Oxidoreductase</keyword>
<evidence type="ECO:0000313" key="11">
    <source>
        <dbReference type="Proteomes" id="UP000789901"/>
    </source>
</evidence>
<reference evidence="10 11" key="1">
    <citation type="submission" date="2021-06" db="EMBL/GenBank/DDBJ databases">
        <authorList>
            <person name="Kallberg Y."/>
            <person name="Tangrot J."/>
            <person name="Rosling A."/>
        </authorList>
    </citation>
    <scope>NUCLEOTIDE SEQUENCE [LARGE SCALE GENOMIC DNA]</scope>
    <source>
        <strain evidence="10 11">120-4 pot B 10/14</strain>
    </source>
</reference>
<dbReference type="Gene3D" id="2.40.30.10">
    <property type="entry name" value="Translation factors"/>
    <property type="match status" value="1"/>
</dbReference>
<dbReference type="InterPro" id="IPR039261">
    <property type="entry name" value="FNR_nucleotide-bd"/>
</dbReference>
<dbReference type="InterPro" id="IPR036400">
    <property type="entry name" value="Cyt_B5-like_heme/steroid_sf"/>
</dbReference>
<dbReference type="InterPro" id="IPR017938">
    <property type="entry name" value="Riboflavin_synthase-like_b-brl"/>
</dbReference>
<keyword evidence="11" id="KW-1185">Reference proteome</keyword>
<keyword evidence="4" id="KW-0274">FAD</keyword>
<dbReference type="SUPFAM" id="SSF63380">
    <property type="entry name" value="Riboflavin synthase domain-like"/>
    <property type="match status" value="1"/>
</dbReference>
<dbReference type="InterPro" id="IPR008333">
    <property type="entry name" value="Cbr1-like_FAD-bd_dom"/>
</dbReference>
<accession>A0ABN7UIY3</accession>
<evidence type="ECO:0000256" key="5">
    <source>
        <dbReference type="ARBA" id="ARBA00023002"/>
    </source>
</evidence>